<dbReference type="AlphaFoldDB" id="A0A5C2S188"/>
<keyword evidence="4" id="KW-1185">Reference proteome</keyword>
<keyword evidence="1" id="KW-0812">Transmembrane</keyword>
<feature type="domain" description="DUF6533" evidence="2">
    <location>
        <begin position="22"/>
        <end position="65"/>
    </location>
</feature>
<evidence type="ECO:0000259" key="2">
    <source>
        <dbReference type="Pfam" id="PF20151"/>
    </source>
</evidence>
<evidence type="ECO:0000313" key="4">
    <source>
        <dbReference type="Proteomes" id="UP000313359"/>
    </source>
</evidence>
<keyword evidence="1" id="KW-0472">Membrane</keyword>
<feature type="transmembrane region" description="Helical" evidence="1">
    <location>
        <begin position="117"/>
        <end position="136"/>
    </location>
</feature>
<feature type="transmembrane region" description="Helical" evidence="1">
    <location>
        <begin position="21"/>
        <end position="39"/>
    </location>
</feature>
<feature type="transmembrane region" description="Helical" evidence="1">
    <location>
        <begin position="51"/>
        <end position="74"/>
    </location>
</feature>
<evidence type="ECO:0000256" key="1">
    <source>
        <dbReference type="SAM" id="Phobius"/>
    </source>
</evidence>
<dbReference type="Pfam" id="PF20151">
    <property type="entry name" value="DUF6533"/>
    <property type="match status" value="1"/>
</dbReference>
<reference evidence="3" key="1">
    <citation type="journal article" date="2018" name="Genome Biol. Evol.">
        <title>Genomics and development of Lentinus tigrinus, a white-rot wood-decaying mushroom with dimorphic fruiting bodies.</title>
        <authorList>
            <person name="Wu B."/>
            <person name="Xu Z."/>
            <person name="Knudson A."/>
            <person name="Carlson A."/>
            <person name="Chen N."/>
            <person name="Kovaka S."/>
            <person name="LaButti K."/>
            <person name="Lipzen A."/>
            <person name="Pennachio C."/>
            <person name="Riley R."/>
            <person name="Schakwitz W."/>
            <person name="Umezawa K."/>
            <person name="Ohm R.A."/>
            <person name="Grigoriev I.V."/>
            <person name="Nagy L.G."/>
            <person name="Gibbons J."/>
            <person name="Hibbett D."/>
        </authorList>
    </citation>
    <scope>NUCLEOTIDE SEQUENCE [LARGE SCALE GENOMIC DNA]</scope>
    <source>
        <strain evidence="3">ALCF2SS1-6</strain>
    </source>
</reference>
<feature type="transmembrane region" description="Helical" evidence="1">
    <location>
        <begin position="213"/>
        <end position="236"/>
    </location>
</feature>
<feature type="transmembrane region" description="Helical" evidence="1">
    <location>
        <begin position="242"/>
        <end position="262"/>
    </location>
</feature>
<feature type="transmembrane region" description="Helical" evidence="1">
    <location>
        <begin position="167"/>
        <end position="192"/>
    </location>
</feature>
<organism evidence="3 4">
    <name type="scientific">Lentinus tigrinus ALCF2SS1-6</name>
    <dbReference type="NCBI Taxonomy" id="1328759"/>
    <lineage>
        <taxon>Eukaryota</taxon>
        <taxon>Fungi</taxon>
        <taxon>Dikarya</taxon>
        <taxon>Basidiomycota</taxon>
        <taxon>Agaricomycotina</taxon>
        <taxon>Agaricomycetes</taxon>
        <taxon>Polyporales</taxon>
        <taxon>Polyporaceae</taxon>
        <taxon>Lentinus</taxon>
    </lineage>
</organism>
<sequence>MSSATANSALIAQYSSFLLDNYCAVAGTVLFIYECLITFGDEVALFWARRFTGAALLFVSNRALVMWAHVFTMITTYMPISQQRCANSARASRVFVILQYVPWTAFSTLRAFALTRLWSLSLFVLLLSSAPIGINFTNFGFASGGEVVPPAGCVYSDSLPHDLAKKFVLTIASRTCLISSDALLVLVTWWKLSRGSVAHRRKGSFVYVLLRDGTMYFMALLALNALHLTLTLLSHVQALQSVSVVTLFTEPLTGILVGRFLLNLQSANQKALDMEPSLDLKSDSGATSESLVFERVAPGLCCTVRRTGATLSKERLQEVLFVLRAMSDDVSRRGKTNYVA</sequence>
<proteinExistence type="predicted"/>
<evidence type="ECO:0000313" key="3">
    <source>
        <dbReference type="EMBL" id="RPD57187.1"/>
    </source>
</evidence>
<dbReference type="OrthoDB" id="2756350at2759"/>
<protein>
    <recommendedName>
        <fullName evidence="2">DUF6533 domain-containing protein</fullName>
    </recommendedName>
</protein>
<accession>A0A5C2S188</accession>
<keyword evidence="1" id="KW-1133">Transmembrane helix</keyword>
<gene>
    <name evidence="3" type="ORF">L227DRAFT_578097</name>
</gene>
<dbReference type="EMBL" id="ML122282">
    <property type="protein sequence ID" value="RPD57187.1"/>
    <property type="molecule type" value="Genomic_DNA"/>
</dbReference>
<name>A0A5C2S188_9APHY</name>
<dbReference type="InterPro" id="IPR045340">
    <property type="entry name" value="DUF6533"/>
</dbReference>
<dbReference type="Proteomes" id="UP000313359">
    <property type="component" value="Unassembled WGS sequence"/>
</dbReference>